<evidence type="ECO:0000313" key="2">
    <source>
        <dbReference type="EMBL" id="EIE23302.1"/>
    </source>
</evidence>
<dbReference type="EMBL" id="AGSI01000008">
    <property type="protein sequence ID" value="EIE23302.1"/>
    <property type="molecule type" value="Genomic_DNA"/>
</dbReference>
<protein>
    <recommendedName>
        <fullName evidence="4">Secreted protein</fullName>
    </recommendedName>
</protein>
<evidence type="ECO:0000256" key="1">
    <source>
        <dbReference type="SAM" id="SignalP"/>
    </source>
</evidence>
<dbReference type="RefSeq" id="XP_005647846.1">
    <property type="nucleotide sequence ID" value="XM_005647789.1"/>
</dbReference>
<reference evidence="2 3" key="1">
    <citation type="journal article" date="2012" name="Genome Biol.">
        <title>The genome of the polar eukaryotic microalga coccomyxa subellipsoidea reveals traits of cold adaptation.</title>
        <authorList>
            <person name="Blanc G."/>
            <person name="Agarkova I."/>
            <person name="Grimwood J."/>
            <person name="Kuo A."/>
            <person name="Brueggeman A."/>
            <person name="Dunigan D."/>
            <person name="Gurnon J."/>
            <person name="Ladunga I."/>
            <person name="Lindquist E."/>
            <person name="Lucas S."/>
            <person name="Pangilinan J."/>
            <person name="Proschold T."/>
            <person name="Salamov A."/>
            <person name="Schmutz J."/>
            <person name="Weeks D."/>
            <person name="Yamada T."/>
            <person name="Claverie J.M."/>
            <person name="Grigoriev I."/>
            <person name="Van Etten J."/>
            <person name="Lomsadze A."/>
            <person name="Borodovsky M."/>
        </authorList>
    </citation>
    <scope>NUCLEOTIDE SEQUENCE [LARGE SCALE GENOMIC DNA]</scope>
    <source>
        <strain evidence="2 3">C-169</strain>
    </source>
</reference>
<keyword evidence="3" id="KW-1185">Reference proteome</keyword>
<keyword evidence="1" id="KW-0732">Signal</keyword>
<feature type="chain" id="PRO_5003637355" description="Secreted protein" evidence="1">
    <location>
        <begin position="21"/>
        <end position="79"/>
    </location>
</feature>
<evidence type="ECO:0000313" key="3">
    <source>
        <dbReference type="Proteomes" id="UP000007264"/>
    </source>
</evidence>
<dbReference type="Proteomes" id="UP000007264">
    <property type="component" value="Unassembled WGS sequence"/>
</dbReference>
<feature type="signal peptide" evidence="1">
    <location>
        <begin position="1"/>
        <end position="20"/>
    </location>
</feature>
<comment type="caution">
    <text evidence="2">The sequence shown here is derived from an EMBL/GenBank/DDBJ whole genome shotgun (WGS) entry which is preliminary data.</text>
</comment>
<proteinExistence type="predicted"/>
<gene>
    <name evidence="2" type="ORF">COCSUDRAFT_33300</name>
</gene>
<accession>I0YY33</accession>
<dbReference type="GeneID" id="17041290"/>
<name>I0YY33_COCSC</name>
<dbReference type="KEGG" id="csl:COCSUDRAFT_33300"/>
<sequence>MYHQLCHLLHIISGCFVALAPFGQQAAPFSCPQIYCGLKFVSSALQECSFRAPNQFLGTTLSMNSNCVCSCVVLSFVVF</sequence>
<organism evidence="2 3">
    <name type="scientific">Coccomyxa subellipsoidea (strain C-169)</name>
    <name type="common">Green microalga</name>
    <dbReference type="NCBI Taxonomy" id="574566"/>
    <lineage>
        <taxon>Eukaryota</taxon>
        <taxon>Viridiplantae</taxon>
        <taxon>Chlorophyta</taxon>
        <taxon>core chlorophytes</taxon>
        <taxon>Trebouxiophyceae</taxon>
        <taxon>Trebouxiophyceae incertae sedis</taxon>
        <taxon>Coccomyxaceae</taxon>
        <taxon>Coccomyxa</taxon>
        <taxon>Coccomyxa subellipsoidea</taxon>
    </lineage>
</organism>
<dbReference type="AlphaFoldDB" id="I0YY33"/>
<evidence type="ECO:0008006" key="4">
    <source>
        <dbReference type="Google" id="ProtNLM"/>
    </source>
</evidence>